<dbReference type="RefSeq" id="WP_054465396.1">
    <property type="nucleotide sequence ID" value="NZ_CP159837.1"/>
</dbReference>
<feature type="region of interest" description="Disordered" evidence="2">
    <location>
        <begin position="143"/>
        <end position="170"/>
    </location>
</feature>
<dbReference type="EMBL" id="CP159837">
    <property type="protein sequence ID" value="XCM35659.1"/>
    <property type="molecule type" value="Genomic_DNA"/>
</dbReference>
<dbReference type="GO" id="GO:0051301">
    <property type="term" value="P:cell division"/>
    <property type="evidence" value="ECO:0007669"/>
    <property type="project" value="UniProtKB-KW"/>
</dbReference>
<feature type="coiled-coil region" evidence="1">
    <location>
        <begin position="27"/>
        <end position="75"/>
    </location>
</feature>
<evidence type="ECO:0000313" key="4">
    <source>
        <dbReference type="EMBL" id="XCM35659.1"/>
    </source>
</evidence>
<keyword evidence="4" id="KW-0132">Cell division</keyword>
<proteinExistence type="predicted"/>
<reference evidence="4" key="1">
    <citation type="submission" date="2024-07" db="EMBL/GenBank/DDBJ databases">
        <authorList>
            <person name="Kim Y.J."/>
            <person name="Jeong J.Y."/>
        </authorList>
    </citation>
    <scope>NUCLEOTIDE SEQUENCE</scope>
    <source>
        <strain evidence="4">GIHE-MW2</strain>
    </source>
</reference>
<keyword evidence="3" id="KW-0472">Membrane</keyword>
<keyword evidence="1" id="KW-0175">Coiled coil</keyword>
<protein>
    <submittedName>
        <fullName evidence="4">Cell division protein ZapB</fullName>
    </submittedName>
</protein>
<name>A0AAU8JA55_9CYAN</name>
<feature type="transmembrane region" description="Helical" evidence="3">
    <location>
        <begin position="179"/>
        <end position="200"/>
    </location>
</feature>
<gene>
    <name evidence="4" type="ORF">ABWT76_004353</name>
</gene>
<keyword evidence="3" id="KW-1133">Transmembrane helix</keyword>
<organism evidence="4">
    <name type="scientific">Planktothricoides raciborskii GIHE-MW2</name>
    <dbReference type="NCBI Taxonomy" id="2792601"/>
    <lineage>
        <taxon>Bacteria</taxon>
        <taxon>Bacillati</taxon>
        <taxon>Cyanobacteriota</taxon>
        <taxon>Cyanophyceae</taxon>
        <taxon>Oscillatoriophycideae</taxon>
        <taxon>Oscillatoriales</taxon>
        <taxon>Oscillatoriaceae</taxon>
        <taxon>Planktothricoides</taxon>
    </lineage>
</organism>
<evidence type="ECO:0000256" key="1">
    <source>
        <dbReference type="SAM" id="Coils"/>
    </source>
</evidence>
<evidence type="ECO:0000256" key="2">
    <source>
        <dbReference type="SAM" id="MobiDB-lite"/>
    </source>
</evidence>
<accession>A0AAU8JA55</accession>
<evidence type="ECO:0000256" key="3">
    <source>
        <dbReference type="SAM" id="Phobius"/>
    </source>
</evidence>
<feature type="compositionally biased region" description="Low complexity" evidence="2">
    <location>
        <begin position="11"/>
        <end position="20"/>
    </location>
</feature>
<feature type="region of interest" description="Disordered" evidence="2">
    <location>
        <begin position="1"/>
        <end position="20"/>
    </location>
</feature>
<sequence length="209" mass="22471">MKNATIPANSTPPTTQTYSPSVPISLYREVMAELQTTQAHLNALKQENRELNQENQQLRQEIENIINSVMHLQQVTGISPQSISASFATATSMPPSISPATPPEGDRLPSAATNPMKANMSANSAAAAVASSAIPFVSPFATGQPGGLSDRPEALFTEQPEPRPRRVARSPKSSEVGGLWLFVCIFLIVVSAFGVGFFLIRPLMQPNQE</sequence>
<keyword evidence="3" id="KW-0812">Transmembrane</keyword>
<dbReference type="AlphaFoldDB" id="A0AAU8JA55"/>
<keyword evidence="4" id="KW-0131">Cell cycle</keyword>